<proteinExistence type="predicted"/>
<dbReference type="Proteomes" id="UP000034235">
    <property type="component" value="Unassembled WGS sequence"/>
</dbReference>
<evidence type="ECO:0000313" key="2">
    <source>
        <dbReference type="Proteomes" id="UP000034235"/>
    </source>
</evidence>
<dbReference type="AlphaFoldDB" id="A0A0G0LVI2"/>
<comment type="caution">
    <text evidence="1">The sequence shown here is derived from an EMBL/GenBank/DDBJ whole genome shotgun (WGS) entry which is preliminary data.</text>
</comment>
<protein>
    <recommendedName>
        <fullName evidence="3">Glycoside hydrolase family 57 N-terminal domain-containing protein</fullName>
    </recommendedName>
</protein>
<dbReference type="EMBL" id="LBUP01000011">
    <property type="protein sequence ID" value="KKQ65404.1"/>
    <property type="molecule type" value="Genomic_DNA"/>
</dbReference>
<evidence type="ECO:0008006" key="3">
    <source>
        <dbReference type="Google" id="ProtNLM"/>
    </source>
</evidence>
<reference evidence="1 2" key="1">
    <citation type="journal article" date="2015" name="Nature">
        <title>rRNA introns, odd ribosomes, and small enigmatic genomes across a large radiation of phyla.</title>
        <authorList>
            <person name="Brown C.T."/>
            <person name="Hug L.A."/>
            <person name="Thomas B.C."/>
            <person name="Sharon I."/>
            <person name="Castelle C.J."/>
            <person name="Singh A."/>
            <person name="Wilkins M.J."/>
            <person name="Williams K.H."/>
            <person name="Banfield J.F."/>
        </authorList>
    </citation>
    <scope>NUCLEOTIDE SEQUENCE [LARGE SCALE GENOMIC DNA]</scope>
</reference>
<evidence type="ECO:0000313" key="1">
    <source>
        <dbReference type="EMBL" id="KKQ65404.1"/>
    </source>
</evidence>
<name>A0A0G0LVI2_9BACT</name>
<sequence>MIKIALVHHINFNHLSLSFKQRTDYIEKYLEKILDAIIVKTNISICTEDLLLLKVWNPKVYRRLINHPKVNFLFSTHNHAIPLIYPETFTEQMLLGSKVILDLINPKKIQGVGYPSEVDFPPKISFESICKVWEGIILGESRIKISGLEKDEFSPVFTINDAWSKNKIRGHLSRRAFNYRDYLHKYFRDEANSGEMLLGIQDDYKKYAQGSVLLARIDLEVILFNAPIVDGIQQEPPINKFRDLQKYLINHNVDFLKVADLDKTDYKIPEYRISDIAPCSSENIKWNNKSLKRRVENIKFDRSNKLKYGIWLSLQCSDYYCTNFQDLCFSYGDKNKKTIFITKTRIYRDQESGIKLKLLQGKTLDQIKMNDNELEKYMQYFMKSNELLTNYL</sequence>
<gene>
    <name evidence="1" type="ORF">US86_C0011G0003</name>
</gene>
<organism evidence="1 2">
    <name type="scientific">Candidatus Daviesbacteria bacterium GW2011_GWA2_38_24</name>
    <dbReference type="NCBI Taxonomy" id="1618422"/>
    <lineage>
        <taxon>Bacteria</taxon>
        <taxon>Candidatus Daviesiibacteriota</taxon>
    </lineage>
</organism>
<accession>A0A0G0LVI2</accession>